<dbReference type="ExpressionAtlas" id="A0A1P8ANJ8">
    <property type="expression patterns" value="baseline"/>
</dbReference>
<evidence type="ECO:0000256" key="2">
    <source>
        <dbReference type="ARBA" id="ARBA00022771"/>
    </source>
</evidence>
<reference evidence="7 8" key="1">
    <citation type="journal article" date="2000" name="Nature">
        <title>Sequence and analysis of chromosome 1 of the plant Arabidopsis thaliana.</title>
        <authorList>
            <person name="Theologis A."/>
            <person name="Ecker J.R."/>
            <person name="Palm C.J."/>
            <person name="Federspiel N.A."/>
            <person name="Kaul S."/>
            <person name="White O."/>
            <person name="Alonso J."/>
            <person name="Altafi H."/>
            <person name="Araujo R."/>
            <person name="Bowman C.L."/>
            <person name="Brooks S.Y."/>
            <person name="Buehler E."/>
            <person name="Chan A."/>
            <person name="Chao Q."/>
            <person name="Chen H."/>
            <person name="Cheuk R.F."/>
            <person name="Chin C.W."/>
            <person name="Chung M.K."/>
            <person name="Conn L."/>
            <person name="Conway A.B."/>
            <person name="Conway A.R."/>
            <person name="Creasy T.H."/>
            <person name="Dewar K."/>
            <person name="Dunn P."/>
            <person name="Etgu P."/>
            <person name="Feldblyum T.V."/>
            <person name="Feng J."/>
            <person name="Fong B."/>
            <person name="Fujii C.Y."/>
            <person name="Gill J.E."/>
            <person name="Goldsmith A.D."/>
            <person name="Haas B."/>
            <person name="Hansen N.F."/>
            <person name="Hughes B."/>
            <person name="Huizar L."/>
            <person name="Hunter J.L."/>
            <person name="Jenkins J."/>
            <person name="Johnson-Hopson C."/>
            <person name="Khan S."/>
            <person name="Khaykin E."/>
            <person name="Kim C.J."/>
            <person name="Koo H.L."/>
            <person name="Kremenetskaia I."/>
            <person name="Kurtz D.B."/>
            <person name="Kwan A."/>
            <person name="Lam B."/>
            <person name="Langin-Hooper S."/>
            <person name="Lee A."/>
            <person name="Lee J.M."/>
            <person name="Lenz C.A."/>
            <person name="Li J.H."/>
            <person name="Li Y."/>
            <person name="Lin X."/>
            <person name="Liu S.X."/>
            <person name="Liu Z.A."/>
            <person name="Luros J.S."/>
            <person name="Maiti R."/>
            <person name="Marziali A."/>
            <person name="Militscher J."/>
            <person name="Miranda M."/>
            <person name="Nguyen M."/>
            <person name="Nierman W.C."/>
            <person name="Osborne B.I."/>
            <person name="Pai G."/>
            <person name="Peterson J."/>
            <person name="Pham P.K."/>
            <person name="Rizzo M."/>
            <person name="Rooney T."/>
            <person name="Rowley D."/>
            <person name="Sakano H."/>
            <person name="Salzberg S.L."/>
            <person name="Schwartz J.R."/>
            <person name="Shinn P."/>
            <person name="Southwick A.M."/>
            <person name="Sun H."/>
            <person name="Tallon L.J."/>
            <person name="Tambunga G."/>
            <person name="Toriumi M.J."/>
            <person name="Town C.D."/>
            <person name="Utterback T."/>
            <person name="Van Aken S."/>
            <person name="Vaysberg M."/>
            <person name="Vysotskaia V.S."/>
            <person name="Walker M."/>
            <person name="Wu D."/>
            <person name="Yu G."/>
            <person name="Fraser C.M."/>
            <person name="Venter J.C."/>
            <person name="Davis R.W."/>
        </authorList>
    </citation>
    <scope>NUCLEOTIDE SEQUENCE [LARGE SCALE GENOMIC DNA]</scope>
    <source>
        <strain evidence="8">cv. Columbia</strain>
    </source>
</reference>
<dbReference type="Pfam" id="PF06839">
    <property type="entry name" value="Zn_ribbon_GRF"/>
    <property type="match status" value="1"/>
</dbReference>
<dbReference type="Proteomes" id="UP000006548">
    <property type="component" value="Chromosome 1"/>
</dbReference>
<sequence length="121" mass="13720">MVSHSSESNANSASRNWGPLCNCGRATTVVKAWTNENPGKRFFRCGAHGFFDWADVEKAYSWQKDEIRQQKEEIKALKESLKAMSCQDLSGSTTMNRGLVKLDEQEKEKLENEVMLLSCLK</sequence>
<dbReference type="KEGG" id="ath:AT1G52603"/>
<evidence type="ECO:0000313" key="8">
    <source>
        <dbReference type="Proteomes" id="UP000006548"/>
    </source>
</evidence>
<dbReference type="TAIR" id="AT1G52603"/>
<evidence type="ECO:0000256" key="3">
    <source>
        <dbReference type="ARBA" id="ARBA00022833"/>
    </source>
</evidence>
<keyword evidence="8" id="KW-1185">Reference proteome</keyword>
<dbReference type="InterPro" id="IPR010666">
    <property type="entry name" value="Znf_GRF"/>
</dbReference>
<dbReference type="EMBL" id="CP002684">
    <property type="protein sequence ID" value="ANM58230.1"/>
    <property type="molecule type" value="Genomic_DNA"/>
</dbReference>
<protein>
    <submittedName>
        <fullName evidence="7">GRF zinc finger protein</fullName>
    </submittedName>
</protein>
<proteinExistence type="predicted"/>
<dbReference type="Araport" id="AT1G52603"/>
<evidence type="ECO:0000259" key="5">
    <source>
        <dbReference type="Pfam" id="PF06839"/>
    </source>
</evidence>
<keyword evidence="2" id="KW-0863">Zinc-finger</keyword>
<dbReference type="InParanoid" id="A0A1P8ANJ8"/>
<name>A0A1P8ANJ8_ARATH</name>
<accession>A0A1P8ANJ8</accession>
<dbReference type="GeneID" id="28717348"/>
<evidence type="ECO:0000256" key="4">
    <source>
        <dbReference type="SAM" id="Coils"/>
    </source>
</evidence>
<dbReference type="PANTHER" id="PTHR33248">
    <property type="entry name" value="ZINC ION-BINDING PROTEIN"/>
    <property type="match status" value="1"/>
</dbReference>
<evidence type="ECO:0000313" key="6">
    <source>
        <dbReference type="Araport" id="AT1G52603"/>
    </source>
</evidence>
<dbReference type="GO" id="GO:0008270">
    <property type="term" value="F:zinc ion binding"/>
    <property type="evidence" value="ECO:0007669"/>
    <property type="project" value="UniProtKB-KW"/>
</dbReference>
<feature type="coiled-coil region" evidence="4">
    <location>
        <begin position="60"/>
        <end position="87"/>
    </location>
</feature>
<feature type="domain" description="GRF-type" evidence="5">
    <location>
        <begin position="19"/>
        <end position="55"/>
    </location>
</feature>
<dbReference type="SMR" id="A0A1P8ANJ8"/>
<dbReference type="RefSeq" id="NP_001320681.1">
    <property type="nucleotide sequence ID" value="NM_001333555.1"/>
</dbReference>
<keyword evidence="1" id="KW-0479">Metal-binding</keyword>
<keyword evidence="3" id="KW-0862">Zinc</keyword>
<keyword evidence="4" id="KW-0175">Coiled coil</keyword>
<reference evidence="8" key="2">
    <citation type="journal article" date="2017" name="Plant J.">
        <title>Araport11: a complete reannotation of the Arabidopsis thaliana reference genome.</title>
        <authorList>
            <person name="Cheng C.Y."/>
            <person name="Krishnakumar V."/>
            <person name="Chan A.P."/>
            <person name="Thibaud-Nissen F."/>
            <person name="Schobel S."/>
            <person name="Town C.D."/>
        </authorList>
    </citation>
    <scope>GENOME REANNOTATION</scope>
    <source>
        <strain evidence="8">cv. Columbia</strain>
    </source>
</reference>
<gene>
    <name evidence="6 7" type="ordered locus">At1g52603</name>
</gene>
<dbReference type="AlphaFoldDB" id="A0A1P8ANJ8"/>
<dbReference type="OMA" id="FFRCGAH"/>
<evidence type="ECO:0000256" key="1">
    <source>
        <dbReference type="ARBA" id="ARBA00022723"/>
    </source>
</evidence>
<evidence type="ECO:0000313" key="7">
    <source>
        <dbReference type="EMBL" id="ANM58230.1"/>
    </source>
</evidence>
<organism evidence="7 8">
    <name type="scientific">Arabidopsis thaliana</name>
    <name type="common">Mouse-ear cress</name>
    <dbReference type="NCBI Taxonomy" id="3702"/>
    <lineage>
        <taxon>Eukaryota</taxon>
        <taxon>Viridiplantae</taxon>
        <taxon>Streptophyta</taxon>
        <taxon>Embryophyta</taxon>
        <taxon>Tracheophyta</taxon>
        <taxon>Spermatophyta</taxon>
        <taxon>Magnoliopsida</taxon>
        <taxon>eudicotyledons</taxon>
        <taxon>Gunneridae</taxon>
        <taxon>Pentapetalae</taxon>
        <taxon>rosids</taxon>
        <taxon>malvids</taxon>
        <taxon>Brassicales</taxon>
        <taxon>Brassicaceae</taxon>
        <taxon>Camelineae</taxon>
        <taxon>Arabidopsis</taxon>
    </lineage>
</organism>